<dbReference type="InterPro" id="IPR039420">
    <property type="entry name" value="WalR-like"/>
</dbReference>
<dbReference type="PANTHER" id="PTHR48111:SF1">
    <property type="entry name" value="TWO-COMPONENT RESPONSE REGULATOR ORR33"/>
    <property type="match status" value="1"/>
</dbReference>
<sequence>MPGAATFILLVEDDPDISAIALMALHLDPNLTVTPMRTGADALHHLRHAPKPDLILADNNLPDMEGVALVRAIRRDMSEPPPIAFFTASVRSADIERYTAAGAVGTIAKPFDPIGLAAQVHRLLRSSFV</sequence>
<keyword evidence="5" id="KW-0804">Transcription</keyword>
<keyword evidence="1 6" id="KW-0597">Phosphoprotein</keyword>
<evidence type="ECO:0000256" key="5">
    <source>
        <dbReference type="ARBA" id="ARBA00023163"/>
    </source>
</evidence>
<keyword evidence="3" id="KW-0805">Transcription regulation</keyword>
<accession>A0ABS7BLV3</accession>
<evidence type="ECO:0000256" key="1">
    <source>
        <dbReference type="ARBA" id="ARBA00022553"/>
    </source>
</evidence>
<evidence type="ECO:0000256" key="3">
    <source>
        <dbReference type="ARBA" id="ARBA00023015"/>
    </source>
</evidence>
<dbReference type="InterPro" id="IPR001789">
    <property type="entry name" value="Sig_transdc_resp-reg_receiver"/>
</dbReference>
<dbReference type="RefSeq" id="WP_219747834.1">
    <property type="nucleotide sequence ID" value="NZ_JAHXZN010000001.1"/>
</dbReference>
<dbReference type="PANTHER" id="PTHR48111">
    <property type="entry name" value="REGULATOR OF RPOS"/>
    <property type="match status" value="1"/>
</dbReference>
<dbReference type="Proteomes" id="UP000759103">
    <property type="component" value="Unassembled WGS sequence"/>
</dbReference>
<keyword evidence="4" id="KW-0238">DNA-binding</keyword>
<dbReference type="EMBL" id="JAHXZN010000001">
    <property type="protein sequence ID" value="MBW6530480.1"/>
    <property type="molecule type" value="Genomic_DNA"/>
</dbReference>
<organism evidence="8 9">
    <name type="scientific">Sphingomonas citri</name>
    <dbReference type="NCBI Taxonomy" id="2862499"/>
    <lineage>
        <taxon>Bacteria</taxon>
        <taxon>Pseudomonadati</taxon>
        <taxon>Pseudomonadota</taxon>
        <taxon>Alphaproteobacteria</taxon>
        <taxon>Sphingomonadales</taxon>
        <taxon>Sphingomonadaceae</taxon>
        <taxon>Sphingomonas</taxon>
    </lineage>
</organism>
<protein>
    <submittedName>
        <fullName evidence="8">Response regulator</fullName>
    </submittedName>
</protein>
<gene>
    <name evidence="8" type="ORF">KZ820_07005</name>
</gene>
<evidence type="ECO:0000313" key="9">
    <source>
        <dbReference type="Proteomes" id="UP000759103"/>
    </source>
</evidence>
<keyword evidence="2" id="KW-0902">Two-component regulatory system</keyword>
<evidence type="ECO:0000256" key="4">
    <source>
        <dbReference type="ARBA" id="ARBA00023125"/>
    </source>
</evidence>
<evidence type="ECO:0000256" key="2">
    <source>
        <dbReference type="ARBA" id="ARBA00023012"/>
    </source>
</evidence>
<comment type="caution">
    <text evidence="8">The sequence shown here is derived from an EMBL/GenBank/DDBJ whole genome shotgun (WGS) entry which is preliminary data.</text>
</comment>
<dbReference type="SUPFAM" id="SSF52172">
    <property type="entry name" value="CheY-like"/>
    <property type="match status" value="1"/>
</dbReference>
<keyword evidence="9" id="KW-1185">Reference proteome</keyword>
<dbReference type="PROSITE" id="PS50110">
    <property type="entry name" value="RESPONSE_REGULATORY"/>
    <property type="match status" value="1"/>
</dbReference>
<proteinExistence type="predicted"/>
<dbReference type="Gene3D" id="3.40.50.2300">
    <property type="match status" value="1"/>
</dbReference>
<evidence type="ECO:0000313" key="8">
    <source>
        <dbReference type="EMBL" id="MBW6530480.1"/>
    </source>
</evidence>
<feature type="modified residue" description="4-aspartylphosphate" evidence="6">
    <location>
        <position position="58"/>
    </location>
</feature>
<evidence type="ECO:0000259" key="7">
    <source>
        <dbReference type="PROSITE" id="PS50110"/>
    </source>
</evidence>
<name>A0ABS7BLV3_9SPHN</name>
<feature type="domain" description="Response regulatory" evidence="7">
    <location>
        <begin position="7"/>
        <end position="124"/>
    </location>
</feature>
<dbReference type="Pfam" id="PF00072">
    <property type="entry name" value="Response_reg"/>
    <property type="match status" value="1"/>
</dbReference>
<evidence type="ECO:0000256" key="6">
    <source>
        <dbReference type="PROSITE-ProRule" id="PRU00169"/>
    </source>
</evidence>
<dbReference type="SMART" id="SM00448">
    <property type="entry name" value="REC"/>
    <property type="match status" value="1"/>
</dbReference>
<dbReference type="InterPro" id="IPR011006">
    <property type="entry name" value="CheY-like_superfamily"/>
</dbReference>
<reference evidence="8 9" key="1">
    <citation type="submission" date="2021-07" db="EMBL/GenBank/DDBJ databases">
        <title>Sphingomonas sp.</title>
        <authorList>
            <person name="Feng G."/>
            <person name="Li J."/>
            <person name="Pan M."/>
        </authorList>
    </citation>
    <scope>NUCLEOTIDE SEQUENCE [LARGE SCALE GENOMIC DNA]</scope>
    <source>
        <strain evidence="8 9">RRHST34</strain>
    </source>
</reference>